<dbReference type="PANTHER" id="PTHR31225">
    <property type="entry name" value="OS04G0344100 PROTEIN-RELATED"/>
    <property type="match status" value="1"/>
</dbReference>
<sequence length="139" mass="16170">MKNVELERAEEVQCTLETPRFRRVRRAEARHYISVYDKTATRDETILEFAKLDYNILKVIYYVTTSEDVDWAFTFPKIIRGVCMVGRIGNDIVSHEREQASKHVVSTVQACMNQYGVTVEEANKKLRAIYNRRSMDGST</sequence>
<dbReference type="InterPro" id="IPR008949">
    <property type="entry name" value="Isoprenoid_synthase_dom_sf"/>
</dbReference>
<dbReference type="PANTHER" id="PTHR31225:SF238">
    <property type="entry name" value="TERPENE SYNTHASE METAL-BINDING DOMAIN-CONTAINING PROTEIN"/>
    <property type="match status" value="1"/>
</dbReference>
<dbReference type="SUPFAM" id="SSF48239">
    <property type="entry name" value="Terpenoid cyclases/Protein prenyltransferases"/>
    <property type="match status" value="1"/>
</dbReference>
<feature type="domain" description="Terpene synthase metal-binding" evidence="2">
    <location>
        <begin position="64"/>
        <end position="132"/>
    </location>
</feature>
<dbReference type="InterPro" id="IPR036965">
    <property type="entry name" value="Terpene_synth_N_sf"/>
</dbReference>
<evidence type="ECO:0000256" key="1">
    <source>
        <dbReference type="ARBA" id="ARBA00022723"/>
    </source>
</evidence>
<dbReference type="AlphaFoldDB" id="A0A835BVU9"/>
<dbReference type="Proteomes" id="UP000636709">
    <property type="component" value="Unassembled WGS sequence"/>
</dbReference>
<dbReference type="EMBL" id="JACEFO010001742">
    <property type="protein sequence ID" value="KAF8712852.1"/>
    <property type="molecule type" value="Genomic_DNA"/>
</dbReference>
<evidence type="ECO:0000313" key="4">
    <source>
        <dbReference type="Proteomes" id="UP000636709"/>
    </source>
</evidence>
<dbReference type="Pfam" id="PF03936">
    <property type="entry name" value="Terpene_synth_C"/>
    <property type="match status" value="1"/>
</dbReference>
<keyword evidence="4" id="KW-1185">Reference proteome</keyword>
<organism evidence="3 4">
    <name type="scientific">Digitaria exilis</name>
    <dbReference type="NCBI Taxonomy" id="1010633"/>
    <lineage>
        <taxon>Eukaryota</taxon>
        <taxon>Viridiplantae</taxon>
        <taxon>Streptophyta</taxon>
        <taxon>Embryophyta</taxon>
        <taxon>Tracheophyta</taxon>
        <taxon>Spermatophyta</taxon>
        <taxon>Magnoliopsida</taxon>
        <taxon>Liliopsida</taxon>
        <taxon>Poales</taxon>
        <taxon>Poaceae</taxon>
        <taxon>PACMAD clade</taxon>
        <taxon>Panicoideae</taxon>
        <taxon>Panicodae</taxon>
        <taxon>Paniceae</taxon>
        <taxon>Anthephorinae</taxon>
        <taxon>Digitaria</taxon>
    </lineage>
</organism>
<dbReference type="Gene3D" id="1.10.600.10">
    <property type="entry name" value="Farnesyl Diphosphate Synthase"/>
    <property type="match status" value="1"/>
</dbReference>
<protein>
    <recommendedName>
        <fullName evidence="2">Terpene synthase metal-binding domain-containing protein</fullName>
    </recommendedName>
</protein>
<dbReference type="GO" id="GO:0000287">
    <property type="term" value="F:magnesium ion binding"/>
    <property type="evidence" value="ECO:0007669"/>
    <property type="project" value="InterPro"/>
</dbReference>
<reference evidence="3" key="1">
    <citation type="submission" date="2020-07" db="EMBL/GenBank/DDBJ databases">
        <title>Genome sequence and genetic diversity analysis of an under-domesticated orphan crop, white fonio (Digitaria exilis).</title>
        <authorList>
            <person name="Bennetzen J.L."/>
            <person name="Chen S."/>
            <person name="Ma X."/>
            <person name="Wang X."/>
            <person name="Yssel A.E.J."/>
            <person name="Chaluvadi S.R."/>
            <person name="Johnson M."/>
            <person name="Gangashetty P."/>
            <person name="Hamidou F."/>
            <person name="Sanogo M.D."/>
            <person name="Zwaenepoel A."/>
            <person name="Wallace J."/>
            <person name="Van De Peer Y."/>
            <person name="Van Deynze A."/>
        </authorList>
    </citation>
    <scope>NUCLEOTIDE SEQUENCE</scope>
    <source>
        <tissue evidence="3">Leaves</tissue>
    </source>
</reference>
<dbReference type="InterPro" id="IPR050148">
    <property type="entry name" value="Terpene_synthase-like"/>
</dbReference>
<dbReference type="Gene3D" id="1.50.10.130">
    <property type="entry name" value="Terpene synthase, N-terminal domain"/>
    <property type="match status" value="1"/>
</dbReference>
<dbReference type="GO" id="GO:0016114">
    <property type="term" value="P:terpenoid biosynthetic process"/>
    <property type="evidence" value="ECO:0007669"/>
    <property type="project" value="InterPro"/>
</dbReference>
<proteinExistence type="predicted"/>
<evidence type="ECO:0000313" key="3">
    <source>
        <dbReference type="EMBL" id="KAF8712852.1"/>
    </source>
</evidence>
<comment type="caution">
    <text evidence="3">The sequence shown here is derived from an EMBL/GenBank/DDBJ whole genome shotgun (WGS) entry which is preliminary data.</text>
</comment>
<gene>
    <name evidence="3" type="ORF">HU200_028625</name>
</gene>
<evidence type="ECO:0000259" key="2">
    <source>
        <dbReference type="Pfam" id="PF03936"/>
    </source>
</evidence>
<dbReference type="OrthoDB" id="1877784at2759"/>
<dbReference type="SUPFAM" id="SSF48576">
    <property type="entry name" value="Terpenoid synthases"/>
    <property type="match status" value="1"/>
</dbReference>
<name>A0A835BVU9_9POAL</name>
<dbReference type="InterPro" id="IPR005630">
    <property type="entry name" value="Terpene_synthase_metal-bd"/>
</dbReference>
<accession>A0A835BVU9</accession>
<dbReference type="GO" id="GO:0010333">
    <property type="term" value="F:terpene synthase activity"/>
    <property type="evidence" value="ECO:0007669"/>
    <property type="project" value="InterPro"/>
</dbReference>
<keyword evidence="1" id="KW-0479">Metal-binding</keyword>
<dbReference type="InterPro" id="IPR008930">
    <property type="entry name" value="Terpenoid_cyclase/PrenylTrfase"/>
</dbReference>